<dbReference type="EMBL" id="JBHSMK010000009">
    <property type="protein sequence ID" value="MFC5437548.1"/>
    <property type="molecule type" value="Genomic_DNA"/>
</dbReference>
<keyword evidence="2" id="KW-1185">Reference proteome</keyword>
<dbReference type="Proteomes" id="UP001596013">
    <property type="component" value="Unassembled WGS sequence"/>
</dbReference>
<evidence type="ECO:0000313" key="1">
    <source>
        <dbReference type="EMBL" id="MFC5437548.1"/>
    </source>
</evidence>
<gene>
    <name evidence="1" type="ORF">ACFPME_13365</name>
</gene>
<protein>
    <submittedName>
        <fullName evidence="1">Uncharacterized protein</fullName>
    </submittedName>
</protein>
<comment type="caution">
    <text evidence="1">The sequence shown here is derived from an EMBL/GenBank/DDBJ whole genome shotgun (WGS) entry which is preliminary data.</text>
</comment>
<reference evidence="2" key="1">
    <citation type="journal article" date="2019" name="Int. J. Syst. Evol. Microbiol.">
        <title>The Global Catalogue of Microorganisms (GCM) 10K type strain sequencing project: providing services to taxonomists for standard genome sequencing and annotation.</title>
        <authorList>
            <consortium name="The Broad Institute Genomics Platform"/>
            <consortium name="The Broad Institute Genome Sequencing Center for Infectious Disease"/>
            <person name="Wu L."/>
            <person name="Ma J."/>
        </authorList>
    </citation>
    <scope>NUCLEOTIDE SEQUENCE [LARGE SCALE GENOMIC DNA]</scope>
    <source>
        <strain evidence="2">JCM 17130</strain>
    </source>
</reference>
<organism evidence="1 2">
    <name type="scientific">Rhodanobacter umsongensis</name>
    <dbReference type="NCBI Taxonomy" id="633153"/>
    <lineage>
        <taxon>Bacteria</taxon>
        <taxon>Pseudomonadati</taxon>
        <taxon>Pseudomonadota</taxon>
        <taxon>Gammaproteobacteria</taxon>
        <taxon>Lysobacterales</taxon>
        <taxon>Rhodanobacteraceae</taxon>
        <taxon>Rhodanobacter</taxon>
    </lineage>
</organism>
<dbReference type="RefSeq" id="WP_377306109.1">
    <property type="nucleotide sequence ID" value="NZ_JBHSMK010000009.1"/>
</dbReference>
<accession>A0ABW0JNQ7</accession>
<proteinExistence type="predicted"/>
<evidence type="ECO:0000313" key="2">
    <source>
        <dbReference type="Proteomes" id="UP001596013"/>
    </source>
</evidence>
<name>A0ABW0JNQ7_9GAMM</name>
<sequence length="78" mass="8454">MKNIDFIIEQYRAGKLVRVFAPSGDSALPWQVNGKTYLRTHGWVLSKVLPTLLDGSSITTRAILAQASIQTPDPDGGA</sequence>